<dbReference type="Proteomes" id="UP000029445">
    <property type="component" value="Chromosome 4"/>
</dbReference>
<evidence type="ECO:0000259" key="2">
    <source>
        <dbReference type="Pfam" id="PF10159"/>
    </source>
</evidence>
<feature type="region of interest" description="Disordered" evidence="1">
    <location>
        <begin position="109"/>
        <end position="319"/>
    </location>
</feature>
<evidence type="ECO:0000256" key="1">
    <source>
        <dbReference type="SAM" id="MobiDB-lite"/>
    </source>
</evidence>
<evidence type="ECO:0000313" key="3">
    <source>
        <dbReference type="EMBL" id="KGB74372.1"/>
    </source>
</evidence>
<dbReference type="InterPro" id="IPR039207">
    <property type="entry name" value="MMTAG2-like"/>
</dbReference>
<dbReference type="RefSeq" id="XP_062880371.1">
    <property type="nucleotide sequence ID" value="XM_063024301.1"/>
</dbReference>
<gene>
    <name evidence="3" type="ORF">CNBG_0210</name>
</gene>
<dbReference type="OrthoDB" id="5390672at2759"/>
<dbReference type="VEuPathDB" id="FungiDB:CNBG_0210"/>
<dbReference type="AlphaFoldDB" id="A0A095C0Z8"/>
<sequence>MYDGPIRGGTRGGQGDFRWSAVANDKHRGTSALDIAIAVTHPSAENYLGHSVNAPVGRWSKNKDIHWYNREVSEDDTAKAARERAEELQRIKQQEEDALAAALGYAVPMRDTDGEGTGSNNIPVTKSEKDDEIARLEKEERKREKALRREQRALKRAEKEIRREEKEKHKHRHSESRRHHHDDEDSPRHYEREHERIRSHRYHDDRDKYDRRSPDRERRERDYMSDRYARAYRVKQREDESRQGELRYNNDRGKEKERERYRDRREERSRYYPEDDMPRRKYERSRTRSKSPRRDHMSSGRHNGEMLDVNPLREELERR</sequence>
<protein>
    <recommendedName>
        <fullName evidence="2">Multiple myeloma tumor-associated protein 2-like N-terminal domain-containing protein</fullName>
    </recommendedName>
</protein>
<dbReference type="Pfam" id="PF10159">
    <property type="entry name" value="MMtag"/>
    <property type="match status" value="1"/>
</dbReference>
<feature type="compositionally biased region" description="Basic and acidic residues" evidence="1">
    <location>
        <begin position="181"/>
        <end position="319"/>
    </location>
</feature>
<dbReference type="HOGENOM" id="CLU_061193_2_1_1"/>
<dbReference type="KEGG" id="cdeu:CNBG_0210"/>
<dbReference type="InterPro" id="IPR019315">
    <property type="entry name" value="MMTA2_N"/>
</dbReference>
<keyword evidence="4" id="KW-1185">Reference proteome</keyword>
<dbReference type="PANTHER" id="PTHR14580">
    <property type="entry name" value="MULTIPLE MYELOMA TUMOR-ASSOCIATED PROTEIN 2 FAMILY MEMBER"/>
    <property type="match status" value="1"/>
</dbReference>
<dbReference type="PANTHER" id="PTHR14580:SF0">
    <property type="entry name" value="MULTIPLE MYELOMA TUMOR-ASSOCIATED PROTEIN 2"/>
    <property type="match status" value="1"/>
</dbReference>
<feature type="compositionally biased region" description="Basic and acidic residues" evidence="1">
    <location>
        <begin position="126"/>
        <end position="167"/>
    </location>
</feature>
<reference evidence="3 4" key="2">
    <citation type="journal article" date="2018" name="Proc. Natl. Acad. Sci.">
        <title>RNAi is a critical determinant of centromere evolution in closely related fungi.</title>
        <authorList>
            <person name="Yadav V."/>
            <person name="Sun S."/>
            <person name="Billmyre R.B."/>
            <person name="Thimmappa B.C."/>
            <person name="Shea T."/>
            <person name="Lintner R."/>
            <person name="Bakkeren G."/>
            <person name="Cuomo C.A."/>
            <person name="Heitman J."/>
            <person name="Sanyal K."/>
        </authorList>
    </citation>
    <scope>NUCLEOTIDE SEQUENCE [LARGE SCALE GENOMIC DNA]</scope>
    <source>
        <strain evidence="3 4">R265</strain>
    </source>
</reference>
<evidence type="ECO:0000313" key="4">
    <source>
        <dbReference type="Proteomes" id="UP000029445"/>
    </source>
</evidence>
<feature type="compositionally biased region" description="Basic residues" evidence="1">
    <location>
        <begin position="168"/>
        <end position="180"/>
    </location>
</feature>
<dbReference type="OMA" id="THHRVDR"/>
<dbReference type="EMBL" id="CP025762">
    <property type="protein sequence ID" value="KGB74372.1"/>
    <property type="molecule type" value="Genomic_DNA"/>
</dbReference>
<name>A0A095C0Z8_CRYD2</name>
<reference evidence="3 4" key="1">
    <citation type="journal article" date="2011" name="MBio">
        <title>Genome variation in Cryptococcus gattii, an emerging pathogen of immunocompetent hosts.</title>
        <authorList>
            <person name="D'Souza C.A."/>
            <person name="Kronstad J.W."/>
            <person name="Taylor G."/>
            <person name="Warren R."/>
            <person name="Yuen M."/>
            <person name="Hu G."/>
            <person name="Jung W.H."/>
            <person name="Sham A."/>
            <person name="Kidd S.E."/>
            <person name="Tangen K."/>
            <person name="Lee N."/>
            <person name="Zeilmaker T."/>
            <person name="Sawkins J."/>
            <person name="McVicker G."/>
            <person name="Shah S."/>
            <person name="Gnerre S."/>
            <person name="Griggs A."/>
            <person name="Zeng Q."/>
            <person name="Bartlett K."/>
            <person name="Li W."/>
            <person name="Wang X."/>
            <person name="Heitman J."/>
            <person name="Stajich J.E."/>
            <person name="Fraser J.A."/>
            <person name="Meyer W."/>
            <person name="Carter D."/>
            <person name="Schein J."/>
            <person name="Krzywinski M."/>
            <person name="Kwon-Chung K.J."/>
            <person name="Varma A."/>
            <person name="Wang J."/>
            <person name="Brunham R."/>
            <person name="Fyfe M."/>
            <person name="Ouellette B.F."/>
            <person name="Siddiqui A."/>
            <person name="Marra M."/>
            <person name="Jones S."/>
            <person name="Holt R."/>
            <person name="Birren B.W."/>
            <person name="Galagan J.E."/>
            <person name="Cuomo C.A."/>
        </authorList>
    </citation>
    <scope>NUCLEOTIDE SEQUENCE [LARGE SCALE GENOMIC DNA]</scope>
    <source>
        <strain evidence="3 4">R265</strain>
    </source>
</reference>
<dbReference type="GeneID" id="88176455"/>
<proteinExistence type="predicted"/>
<organism evidence="3 4">
    <name type="scientific">Cryptococcus deuterogattii (strain R265)</name>
    <name type="common">Cryptococcus gattii VGII (strain R265)</name>
    <dbReference type="NCBI Taxonomy" id="294750"/>
    <lineage>
        <taxon>Eukaryota</taxon>
        <taxon>Fungi</taxon>
        <taxon>Dikarya</taxon>
        <taxon>Basidiomycota</taxon>
        <taxon>Agaricomycotina</taxon>
        <taxon>Tremellomycetes</taxon>
        <taxon>Tremellales</taxon>
        <taxon>Cryptococcaceae</taxon>
        <taxon>Cryptococcus</taxon>
        <taxon>Cryptococcus gattii species complex</taxon>
    </lineage>
</organism>
<feature type="domain" description="Multiple myeloma tumor-associated protein 2-like N-terminal" evidence="2">
    <location>
        <begin position="9"/>
        <end position="104"/>
    </location>
</feature>
<accession>A0A095C0Z8</accession>